<dbReference type="InterPro" id="IPR013083">
    <property type="entry name" value="Znf_RING/FYVE/PHD"/>
</dbReference>
<evidence type="ECO:0000313" key="9">
    <source>
        <dbReference type="Proteomes" id="UP000250140"/>
    </source>
</evidence>
<accession>A0A8E2JMY8</accession>
<dbReference type="SMART" id="SM00184">
    <property type="entry name" value="RING"/>
    <property type="match status" value="1"/>
</dbReference>
<name>A0A8E2JMY8_9PEZI</name>
<keyword evidence="9" id="KW-1185">Reference proteome</keyword>
<evidence type="ECO:0000256" key="2">
    <source>
        <dbReference type="ARBA" id="ARBA00022723"/>
    </source>
</evidence>
<reference evidence="8 9" key="1">
    <citation type="journal article" date="2016" name="Nat. Commun.">
        <title>Ectomycorrhizal ecology is imprinted in the genome of the dominant symbiotic fungus Cenococcum geophilum.</title>
        <authorList>
            <consortium name="DOE Joint Genome Institute"/>
            <person name="Peter M."/>
            <person name="Kohler A."/>
            <person name="Ohm R.A."/>
            <person name="Kuo A."/>
            <person name="Krutzmann J."/>
            <person name="Morin E."/>
            <person name="Arend M."/>
            <person name="Barry K.W."/>
            <person name="Binder M."/>
            <person name="Choi C."/>
            <person name="Clum A."/>
            <person name="Copeland A."/>
            <person name="Grisel N."/>
            <person name="Haridas S."/>
            <person name="Kipfer T."/>
            <person name="LaButti K."/>
            <person name="Lindquist E."/>
            <person name="Lipzen A."/>
            <person name="Maire R."/>
            <person name="Meier B."/>
            <person name="Mihaltcheva S."/>
            <person name="Molinier V."/>
            <person name="Murat C."/>
            <person name="Poggeler S."/>
            <person name="Quandt C.A."/>
            <person name="Sperisen C."/>
            <person name="Tritt A."/>
            <person name="Tisserant E."/>
            <person name="Crous P.W."/>
            <person name="Henrissat B."/>
            <person name="Nehls U."/>
            <person name="Egli S."/>
            <person name="Spatafora J.W."/>
            <person name="Grigoriev I.V."/>
            <person name="Martin F.M."/>
        </authorList>
    </citation>
    <scope>NUCLEOTIDE SEQUENCE [LARGE SCALE GENOMIC DNA]</scope>
    <source>
        <strain evidence="8 9">CBS 207.34</strain>
    </source>
</reference>
<evidence type="ECO:0000313" key="8">
    <source>
        <dbReference type="EMBL" id="OCL03063.1"/>
    </source>
</evidence>
<dbReference type="Proteomes" id="UP000250140">
    <property type="component" value="Unassembled WGS sequence"/>
</dbReference>
<comment type="pathway">
    <text evidence="1">Protein modification; protein ubiquitination.</text>
</comment>
<evidence type="ECO:0000256" key="1">
    <source>
        <dbReference type="ARBA" id="ARBA00004906"/>
    </source>
</evidence>
<keyword evidence="2" id="KW-0479">Metal-binding</keyword>
<dbReference type="InterPro" id="IPR001841">
    <property type="entry name" value="Znf_RING"/>
</dbReference>
<dbReference type="GO" id="GO:0008270">
    <property type="term" value="F:zinc ion binding"/>
    <property type="evidence" value="ECO:0007669"/>
    <property type="project" value="UniProtKB-KW"/>
</dbReference>
<keyword evidence="4" id="KW-0833">Ubl conjugation pathway</keyword>
<dbReference type="InterPro" id="IPR024766">
    <property type="entry name" value="Znf_RING_H2"/>
</dbReference>
<proteinExistence type="predicted"/>
<keyword evidence="5" id="KW-0862">Zinc</keyword>
<dbReference type="Gene3D" id="3.30.40.10">
    <property type="entry name" value="Zinc/RING finger domain, C3HC4 (zinc finger)"/>
    <property type="match status" value="1"/>
</dbReference>
<dbReference type="AlphaFoldDB" id="A0A8E2JMY8"/>
<dbReference type="EMBL" id="KV750821">
    <property type="protein sequence ID" value="OCL03063.1"/>
    <property type="molecule type" value="Genomic_DNA"/>
</dbReference>
<evidence type="ECO:0000259" key="7">
    <source>
        <dbReference type="PROSITE" id="PS50089"/>
    </source>
</evidence>
<feature type="domain" description="RING-type" evidence="7">
    <location>
        <begin position="192"/>
        <end position="251"/>
    </location>
</feature>
<dbReference type="UniPathway" id="UPA00143"/>
<dbReference type="GO" id="GO:0051603">
    <property type="term" value="P:proteolysis involved in protein catabolic process"/>
    <property type="evidence" value="ECO:0007669"/>
    <property type="project" value="UniProtKB-ARBA"/>
</dbReference>
<protein>
    <recommendedName>
        <fullName evidence="7">RING-type domain-containing protein</fullName>
    </recommendedName>
</protein>
<evidence type="ECO:0000256" key="6">
    <source>
        <dbReference type="PROSITE-ProRule" id="PRU00175"/>
    </source>
</evidence>
<dbReference type="PROSITE" id="PS50089">
    <property type="entry name" value="ZF_RING_2"/>
    <property type="match status" value="1"/>
</dbReference>
<dbReference type="OrthoDB" id="3800401at2759"/>
<dbReference type="GO" id="GO:0016567">
    <property type="term" value="P:protein ubiquitination"/>
    <property type="evidence" value="ECO:0007669"/>
    <property type="project" value="UniProtKB-UniPathway"/>
</dbReference>
<evidence type="ECO:0000256" key="3">
    <source>
        <dbReference type="ARBA" id="ARBA00022771"/>
    </source>
</evidence>
<evidence type="ECO:0000256" key="5">
    <source>
        <dbReference type="ARBA" id="ARBA00022833"/>
    </source>
</evidence>
<keyword evidence="3 6" id="KW-0863">Zinc-finger</keyword>
<evidence type="ECO:0000256" key="4">
    <source>
        <dbReference type="ARBA" id="ARBA00022786"/>
    </source>
</evidence>
<sequence length="278" mass="30671">MNSFENFEAFPSLVQLLQPYASNPYDAGIALGIVDALAIMVIRKLFDGHSSLVDVQQRARDFLDGVVAREIRAADIGDIVNINELVAMVGSEITATYGNPPALNGRTISSTIAELEANVSTRLFQIAWQIVQLDTQDETRLFSAGFTALRFGEIIRDVNVLRDVELQPAGEPIDVRDITTPCEEPLPKDTVCSICQYGFRITEAEAQELEEGELLNKDPAKTCCEHVFHADCLEQWVNSAMSNSNLCPICRTIVCAQRPLELVELVEEAAIGEIPDSW</sequence>
<gene>
    <name evidence="8" type="ORF">AOQ84DRAFT_228078</name>
</gene>
<dbReference type="Pfam" id="PF12678">
    <property type="entry name" value="zf-rbx1"/>
    <property type="match status" value="1"/>
</dbReference>
<dbReference type="SUPFAM" id="SSF57850">
    <property type="entry name" value="RING/U-box"/>
    <property type="match status" value="1"/>
</dbReference>
<dbReference type="PANTHER" id="PTHR45969">
    <property type="entry name" value="RING ZINC FINGER PROTEIN-RELATED"/>
    <property type="match status" value="1"/>
</dbReference>
<organism evidence="8 9">
    <name type="scientific">Glonium stellatum</name>
    <dbReference type="NCBI Taxonomy" id="574774"/>
    <lineage>
        <taxon>Eukaryota</taxon>
        <taxon>Fungi</taxon>
        <taxon>Dikarya</taxon>
        <taxon>Ascomycota</taxon>
        <taxon>Pezizomycotina</taxon>
        <taxon>Dothideomycetes</taxon>
        <taxon>Pleosporomycetidae</taxon>
        <taxon>Gloniales</taxon>
        <taxon>Gloniaceae</taxon>
        <taxon>Glonium</taxon>
    </lineage>
</organism>